<evidence type="ECO:0000256" key="12">
    <source>
        <dbReference type="SAM" id="MobiDB-lite"/>
    </source>
</evidence>
<keyword evidence="8" id="KW-0067">ATP-binding</keyword>
<protein>
    <submittedName>
        <fullName evidence="15">Uncharacterized protein</fullName>
    </submittedName>
</protein>
<dbReference type="GO" id="GO:0005525">
    <property type="term" value="F:GTP binding"/>
    <property type="evidence" value="ECO:0007669"/>
    <property type="project" value="UniProtKB-KW"/>
</dbReference>
<keyword evidence="16" id="KW-1185">Reference proteome</keyword>
<accession>A0AAW1V6I2</accession>
<proteinExistence type="inferred from homology"/>
<dbReference type="GO" id="GO:0046872">
    <property type="term" value="F:metal ion binding"/>
    <property type="evidence" value="ECO:0007669"/>
    <property type="project" value="UniProtKB-KW"/>
</dbReference>
<feature type="domain" description="Mab-21-like nucleotidyltransferase" evidence="13">
    <location>
        <begin position="57"/>
        <end position="255"/>
    </location>
</feature>
<dbReference type="InterPro" id="IPR024810">
    <property type="entry name" value="MAB21L/cGLR"/>
</dbReference>
<evidence type="ECO:0000313" key="15">
    <source>
        <dbReference type="EMBL" id="KAK9891312.1"/>
    </source>
</evidence>
<name>A0AAW1V6I2_9CUCU</name>
<evidence type="ECO:0000256" key="2">
    <source>
        <dbReference type="ARBA" id="ARBA00001946"/>
    </source>
</evidence>
<keyword evidence="9" id="KW-0460">Magnesium</keyword>
<evidence type="ECO:0000256" key="8">
    <source>
        <dbReference type="ARBA" id="ARBA00022840"/>
    </source>
</evidence>
<keyword evidence="10" id="KW-0342">GTP-binding</keyword>
<comment type="cofactor">
    <cofactor evidence="2">
        <name>Mg(2+)</name>
        <dbReference type="ChEBI" id="CHEBI:18420"/>
    </cofactor>
</comment>
<feature type="region of interest" description="Disordered" evidence="12">
    <location>
        <begin position="396"/>
        <end position="432"/>
    </location>
</feature>
<dbReference type="Gene3D" id="1.10.1410.40">
    <property type="match status" value="1"/>
</dbReference>
<dbReference type="PANTHER" id="PTHR10656">
    <property type="entry name" value="CELL FATE DETERMINING PROTEIN MAB21-RELATED"/>
    <property type="match status" value="1"/>
</dbReference>
<evidence type="ECO:0000256" key="6">
    <source>
        <dbReference type="ARBA" id="ARBA00022723"/>
    </source>
</evidence>
<feature type="domain" description="Mab-21-like HhH/H2TH-like" evidence="14">
    <location>
        <begin position="261"/>
        <end position="351"/>
    </location>
</feature>
<keyword evidence="4" id="KW-0808">Transferase</keyword>
<dbReference type="GO" id="GO:0005524">
    <property type="term" value="F:ATP binding"/>
    <property type="evidence" value="ECO:0007669"/>
    <property type="project" value="UniProtKB-KW"/>
</dbReference>
<evidence type="ECO:0000256" key="9">
    <source>
        <dbReference type="ARBA" id="ARBA00022842"/>
    </source>
</evidence>
<sequence>MENILNSINGSYVSLNATEQKRNNVIVHAVLNTVIQSLSTDKLFKALYNKNYFGGSYYDNLKVGSSDEFDIDLLFVLPENLSPTINSSDKPGYVHVTLSDLEKLEEKFKGLEKLCNPITKQISARKVLSWFESLSAKCFNKLCPRGNVLQTVSVQGKAYDIKVKLTKSGPASTINIVAEALDKSVIKIDVDLVPCISFSKKYWPSKSAGYRQYDSKLHGNSETFFVVPKLPTGTAIPDFYWRLSFQEQERVLISGNELGRLKPVLRLLKRVRDHWNHPISSYFIKTVFLWEVETRSKDFWNRPLSIVFCAMLEVYGEKLKNGAIPYFWNKKFNLLSGFKKSTLDGIANKINNIVSDVKRFSEIDPFVVAKHIEVEILRREVPIGKKKGKVPIEASSQPTVSNYSSGGGSRAESVVSSSTSSSSYSEEQPSSSTDYLGLVAKNLDEVRAFLQRIVLKK</sequence>
<dbReference type="InterPro" id="IPR046906">
    <property type="entry name" value="Mab-21_HhH/H2TH-like"/>
</dbReference>
<evidence type="ECO:0000256" key="7">
    <source>
        <dbReference type="ARBA" id="ARBA00022741"/>
    </source>
</evidence>
<dbReference type="Gene3D" id="3.30.460.90">
    <property type="match status" value="1"/>
</dbReference>
<evidence type="ECO:0000256" key="1">
    <source>
        <dbReference type="ARBA" id="ARBA00001936"/>
    </source>
</evidence>
<dbReference type="AlphaFoldDB" id="A0AAW1V6I2"/>
<dbReference type="Pfam" id="PF20266">
    <property type="entry name" value="Mab-21_C"/>
    <property type="match status" value="1"/>
</dbReference>
<dbReference type="InterPro" id="IPR046903">
    <property type="entry name" value="Mab-21-like_nuc_Trfase"/>
</dbReference>
<evidence type="ECO:0000259" key="13">
    <source>
        <dbReference type="Pfam" id="PF03281"/>
    </source>
</evidence>
<dbReference type="PANTHER" id="PTHR10656:SF42">
    <property type="entry name" value="CYCLIC GMP-AMP SYNTHASE-LIKE PROTEIN-RELATED"/>
    <property type="match status" value="1"/>
</dbReference>
<gene>
    <name evidence="15" type="ORF">WA026_014554</name>
</gene>
<comment type="cofactor">
    <cofactor evidence="1">
        <name>Mn(2+)</name>
        <dbReference type="ChEBI" id="CHEBI:29035"/>
    </cofactor>
</comment>
<feature type="compositionally biased region" description="Low complexity" evidence="12">
    <location>
        <begin position="410"/>
        <end position="432"/>
    </location>
</feature>
<dbReference type="Pfam" id="PF03281">
    <property type="entry name" value="Mab-21"/>
    <property type="match status" value="1"/>
</dbReference>
<evidence type="ECO:0000256" key="4">
    <source>
        <dbReference type="ARBA" id="ARBA00022679"/>
    </source>
</evidence>
<organism evidence="15 16">
    <name type="scientific">Henosepilachna vigintioctopunctata</name>
    <dbReference type="NCBI Taxonomy" id="420089"/>
    <lineage>
        <taxon>Eukaryota</taxon>
        <taxon>Metazoa</taxon>
        <taxon>Ecdysozoa</taxon>
        <taxon>Arthropoda</taxon>
        <taxon>Hexapoda</taxon>
        <taxon>Insecta</taxon>
        <taxon>Pterygota</taxon>
        <taxon>Neoptera</taxon>
        <taxon>Endopterygota</taxon>
        <taxon>Coleoptera</taxon>
        <taxon>Polyphaga</taxon>
        <taxon>Cucujiformia</taxon>
        <taxon>Coccinelloidea</taxon>
        <taxon>Coccinellidae</taxon>
        <taxon>Epilachninae</taxon>
        <taxon>Epilachnini</taxon>
        <taxon>Henosepilachna</taxon>
    </lineage>
</organism>
<reference evidence="15 16" key="1">
    <citation type="submission" date="2023-03" db="EMBL/GenBank/DDBJ databases">
        <title>Genome insight into feeding habits of ladybird beetles.</title>
        <authorList>
            <person name="Li H.-S."/>
            <person name="Huang Y.-H."/>
            <person name="Pang H."/>
        </authorList>
    </citation>
    <scope>NUCLEOTIDE SEQUENCE [LARGE SCALE GENOMIC DNA]</scope>
    <source>
        <strain evidence="15">SYSU_2023b</strain>
        <tissue evidence="15">Whole body</tissue>
    </source>
</reference>
<evidence type="ECO:0000259" key="14">
    <source>
        <dbReference type="Pfam" id="PF20266"/>
    </source>
</evidence>
<dbReference type="EMBL" id="JARQZJ010000128">
    <property type="protein sequence ID" value="KAK9891312.1"/>
    <property type="molecule type" value="Genomic_DNA"/>
</dbReference>
<evidence type="ECO:0000256" key="3">
    <source>
        <dbReference type="ARBA" id="ARBA00008307"/>
    </source>
</evidence>
<keyword evidence="7" id="KW-0547">Nucleotide-binding</keyword>
<comment type="similarity">
    <text evidence="3">Belongs to the mab-21 family.</text>
</comment>
<dbReference type="SMART" id="SM01265">
    <property type="entry name" value="Mab-21"/>
    <property type="match status" value="1"/>
</dbReference>
<keyword evidence="6" id="KW-0479">Metal-binding</keyword>
<evidence type="ECO:0000313" key="16">
    <source>
        <dbReference type="Proteomes" id="UP001431783"/>
    </source>
</evidence>
<evidence type="ECO:0000256" key="11">
    <source>
        <dbReference type="ARBA" id="ARBA00023211"/>
    </source>
</evidence>
<comment type="caution">
    <text evidence="15">The sequence shown here is derived from an EMBL/GenBank/DDBJ whole genome shotgun (WGS) entry which is preliminary data.</text>
</comment>
<keyword evidence="5" id="KW-0548">Nucleotidyltransferase</keyword>
<keyword evidence="11" id="KW-0464">Manganese</keyword>
<evidence type="ECO:0000256" key="5">
    <source>
        <dbReference type="ARBA" id="ARBA00022695"/>
    </source>
</evidence>
<dbReference type="GO" id="GO:0016779">
    <property type="term" value="F:nucleotidyltransferase activity"/>
    <property type="evidence" value="ECO:0007669"/>
    <property type="project" value="UniProtKB-KW"/>
</dbReference>
<dbReference type="Proteomes" id="UP001431783">
    <property type="component" value="Unassembled WGS sequence"/>
</dbReference>
<evidence type="ECO:0000256" key="10">
    <source>
        <dbReference type="ARBA" id="ARBA00023134"/>
    </source>
</evidence>